<organism evidence="2 3">
    <name type="scientific">Plectus sambesii</name>
    <dbReference type="NCBI Taxonomy" id="2011161"/>
    <lineage>
        <taxon>Eukaryota</taxon>
        <taxon>Metazoa</taxon>
        <taxon>Ecdysozoa</taxon>
        <taxon>Nematoda</taxon>
        <taxon>Chromadorea</taxon>
        <taxon>Plectida</taxon>
        <taxon>Plectina</taxon>
        <taxon>Plectoidea</taxon>
        <taxon>Plectidae</taxon>
        <taxon>Plectus</taxon>
    </lineage>
</organism>
<dbReference type="GO" id="GO:0047325">
    <property type="term" value="F:inositol-3,4,5,6-tetrakisphosphate 1-kinase activity"/>
    <property type="evidence" value="ECO:0007669"/>
    <property type="project" value="InterPro"/>
</dbReference>
<dbReference type="GO" id="GO:0052725">
    <property type="term" value="F:inositol-1,3,4-trisphosphate 6-kinase activity"/>
    <property type="evidence" value="ECO:0007669"/>
    <property type="project" value="InterPro"/>
</dbReference>
<dbReference type="GO" id="GO:0052726">
    <property type="term" value="F:inositol-1,3,4-trisphosphate 5-kinase activity"/>
    <property type="evidence" value="ECO:0007669"/>
    <property type="project" value="InterPro"/>
</dbReference>
<dbReference type="AlphaFoldDB" id="A0A914V0B2"/>
<feature type="domain" description="Inositol-tetrakisphosphate 1-kinase N-terminal" evidence="1">
    <location>
        <begin position="15"/>
        <end position="75"/>
    </location>
</feature>
<evidence type="ECO:0000259" key="1">
    <source>
        <dbReference type="Pfam" id="PF17927"/>
    </source>
</evidence>
<reference evidence="3" key="1">
    <citation type="submission" date="2022-11" db="UniProtKB">
        <authorList>
            <consortium name="WormBaseParasite"/>
        </authorList>
    </citation>
    <scope>IDENTIFICATION</scope>
</reference>
<name>A0A914V0B2_9BILA</name>
<dbReference type="GO" id="GO:0000287">
    <property type="term" value="F:magnesium ion binding"/>
    <property type="evidence" value="ECO:0007669"/>
    <property type="project" value="InterPro"/>
</dbReference>
<dbReference type="Proteomes" id="UP000887566">
    <property type="component" value="Unplaced"/>
</dbReference>
<dbReference type="GO" id="GO:0005524">
    <property type="term" value="F:ATP binding"/>
    <property type="evidence" value="ECO:0007669"/>
    <property type="project" value="InterPro"/>
</dbReference>
<dbReference type="GO" id="GO:0032957">
    <property type="term" value="P:inositol trisphosphate metabolic process"/>
    <property type="evidence" value="ECO:0007669"/>
    <property type="project" value="InterPro"/>
</dbReference>
<accession>A0A914V0B2</accession>
<proteinExistence type="predicted"/>
<dbReference type="GO" id="GO:0005737">
    <property type="term" value="C:cytoplasm"/>
    <property type="evidence" value="ECO:0007669"/>
    <property type="project" value="TreeGrafter"/>
</dbReference>
<evidence type="ECO:0000313" key="3">
    <source>
        <dbReference type="WBParaSite" id="PSAMB.scaffold13570size2211.g35558.t1"/>
    </source>
</evidence>
<dbReference type="Pfam" id="PF17927">
    <property type="entry name" value="Ins134_P3_kin_N"/>
    <property type="match status" value="1"/>
</dbReference>
<dbReference type="InterPro" id="IPR008656">
    <property type="entry name" value="Inositol_tetrakis-P_1-kinase"/>
</dbReference>
<dbReference type="PANTHER" id="PTHR14217">
    <property type="entry name" value="INOSITOL-TETRAKISPHOSPHATE 1-KINASE"/>
    <property type="match status" value="1"/>
</dbReference>
<protein>
    <submittedName>
        <fullName evidence="3">Inositol-tetrakisphosphate 1-kinase N-terminal domain-containing protein</fullName>
    </submittedName>
</protein>
<dbReference type="WBParaSite" id="PSAMB.scaffold13570size2211.g35558.t1">
    <property type="protein sequence ID" value="PSAMB.scaffold13570size2211.g35558.t1"/>
    <property type="gene ID" value="PSAMB.scaffold13570size2211.g35558"/>
</dbReference>
<dbReference type="PANTHER" id="PTHR14217:SF1">
    <property type="entry name" value="INOSITOL-TETRAKISPHOSPHATE 1-KINASE"/>
    <property type="match status" value="1"/>
</dbReference>
<sequence>MDWTKNTMDLQKTIVVGYWMSQKKLKKLCINEFVKYCALHDIQLVELDLDKEIGLQGPFHAILHKFSDVWTAAEVDDSETAKKRWANVQ</sequence>
<keyword evidence="2" id="KW-1185">Reference proteome</keyword>
<dbReference type="InterPro" id="IPR041429">
    <property type="entry name" value="ITPK1_N"/>
</dbReference>
<dbReference type="Gene3D" id="3.40.50.11370">
    <property type="match status" value="1"/>
</dbReference>
<evidence type="ECO:0000313" key="2">
    <source>
        <dbReference type="Proteomes" id="UP000887566"/>
    </source>
</evidence>